<name>A0ACC2H572_DALPE</name>
<gene>
    <name evidence="1" type="ORF">DPEC_G00054970</name>
</gene>
<evidence type="ECO:0000313" key="2">
    <source>
        <dbReference type="Proteomes" id="UP001157502"/>
    </source>
</evidence>
<proteinExistence type="predicted"/>
<evidence type="ECO:0000313" key="1">
    <source>
        <dbReference type="EMBL" id="KAJ8011128.1"/>
    </source>
</evidence>
<dbReference type="EMBL" id="CM055732">
    <property type="protein sequence ID" value="KAJ8011128.1"/>
    <property type="molecule type" value="Genomic_DNA"/>
</dbReference>
<keyword evidence="2" id="KW-1185">Reference proteome</keyword>
<comment type="caution">
    <text evidence="1">The sequence shown here is derived from an EMBL/GenBank/DDBJ whole genome shotgun (WGS) entry which is preliminary data.</text>
</comment>
<accession>A0ACC2H572</accession>
<reference evidence="1" key="1">
    <citation type="submission" date="2021-05" db="EMBL/GenBank/DDBJ databases">
        <authorList>
            <person name="Pan Q."/>
            <person name="Jouanno E."/>
            <person name="Zahm M."/>
            <person name="Klopp C."/>
            <person name="Cabau C."/>
            <person name="Louis A."/>
            <person name="Berthelot C."/>
            <person name="Parey E."/>
            <person name="Roest Crollius H."/>
            <person name="Montfort J."/>
            <person name="Robinson-Rechavi M."/>
            <person name="Bouchez O."/>
            <person name="Lampietro C."/>
            <person name="Lopez Roques C."/>
            <person name="Donnadieu C."/>
            <person name="Postlethwait J."/>
            <person name="Bobe J."/>
            <person name="Dillon D."/>
            <person name="Chandos A."/>
            <person name="von Hippel F."/>
            <person name="Guiguen Y."/>
        </authorList>
    </citation>
    <scope>NUCLEOTIDE SEQUENCE</scope>
    <source>
        <strain evidence="1">YG-Jan2019</strain>
    </source>
</reference>
<protein>
    <submittedName>
        <fullName evidence="1">Uncharacterized protein</fullName>
    </submittedName>
</protein>
<sequence>MKMSGFLSVLLVISVTLLFTAKGQSNYNTLSENEKKYVDMAIKNANEKTWVPNMPNNEHFNFHQIIGNSLINSPQVQINLLLKATVCSKASSSSGQKHRSECAFKPRRPYINCVVCNTDSTNTNFYVDCVRQKDVDQVNNKRVEICWTLSGAHSLLTHAKVEELQTGCLGCF</sequence>
<dbReference type="Proteomes" id="UP001157502">
    <property type="component" value="Chromosome 5"/>
</dbReference>
<organism evidence="1 2">
    <name type="scientific">Dallia pectoralis</name>
    <name type="common">Alaska blackfish</name>
    <dbReference type="NCBI Taxonomy" id="75939"/>
    <lineage>
        <taxon>Eukaryota</taxon>
        <taxon>Metazoa</taxon>
        <taxon>Chordata</taxon>
        <taxon>Craniata</taxon>
        <taxon>Vertebrata</taxon>
        <taxon>Euteleostomi</taxon>
        <taxon>Actinopterygii</taxon>
        <taxon>Neopterygii</taxon>
        <taxon>Teleostei</taxon>
        <taxon>Protacanthopterygii</taxon>
        <taxon>Esociformes</taxon>
        <taxon>Umbridae</taxon>
        <taxon>Dallia</taxon>
    </lineage>
</organism>